<keyword evidence="2" id="KW-1133">Transmembrane helix</keyword>
<gene>
    <name evidence="4" type="ORF">D9O36_15650</name>
</gene>
<sequence length="953" mass="110390">MRRGLSYMKYFHYIVCFLFVFFSGWSQETPSNLDDAFNKALEYHYVNKDSAYVYYEKTIAIANEQDNMDYLLGSLSYLINANSNFYDLQEYRRNLQRMEDCLLKDSRTNGLEISGVYKNRLLFDKGNFHYKLKEYSTARTYFLELYSILKAVPEEQRTALDIDTLSAIYSFLGLIYRHTGKYEQAEFYYTQDLNLIETFRDSIEDWQSASFNTKKLLSQVFEVQGNTIKASELLKETLEFYKAKVGNPRFKNNFLSTYILLAKNYLKQGEYDNAVMVLNENHRIDDRENPFSKEICVLYADAFLGKKNYQQAENYYERALNDFKAYRQHRPHQDIAHVYGKMAKLYLEQHNFEEGLNIVQKAFRNSVSFKSDTGGNPKPRDVFSKIQLLNLLDVKLQLLQSAYAKTNNLTYEQEAITTSKDILTTFDELKLEFDSKLDKQFLAEEVYPIFHRMLDVVYENYERTGSKNILELALNIAEKNKDFILLEALRGTQATRYGNVPQNILDKEVRLRAEITHFEKEIFDGSDDNSKLEAQIFNVKQAYYALLDTLKQEYPKYHDLKYGSKTLNFATIRNTLLKDGGTIVSFTLTNHHLYAIILNSEEQGFLKLPFLEADKKDITDFYRILSKPSLNGGVEEISVLGNRLFEKILKHPLKDIDSENLTIIPDGELHYIPFDLLRENDSYLLETKSIGYGNSITSLLELIKKGKSDKNHVLAFAPNFDEKIAVQDNRQFGKLLYNDDEVSGISSYFNTQKVLDQDATLVNFKANSSNFNIIHLATHASANDAYPDYSYLAFSQQKDSSENNVLYIKDLYNISLNADLVTLSACQTGIGKLQKGQGMLSLSKGFYYAGAKSLVNTLWKINDKSSVKLMEFFYEGLSKGKSKAKALRDAKLKYLETTDDNLLQHPYYWSAFVVSGDISPITKTSYWWYWGSSFLVLSVFYGVFWYKKKRSLA</sequence>
<dbReference type="Pfam" id="PF13181">
    <property type="entry name" value="TPR_8"/>
    <property type="match status" value="1"/>
</dbReference>
<keyword evidence="2" id="KW-0812">Transmembrane</keyword>
<evidence type="ECO:0000259" key="3">
    <source>
        <dbReference type="Pfam" id="PF12770"/>
    </source>
</evidence>
<comment type="caution">
    <text evidence="4">The sequence shown here is derived from an EMBL/GenBank/DDBJ whole genome shotgun (WGS) entry which is preliminary data.</text>
</comment>
<dbReference type="InterPro" id="IPR011990">
    <property type="entry name" value="TPR-like_helical_dom_sf"/>
</dbReference>
<evidence type="ECO:0000313" key="5">
    <source>
        <dbReference type="Proteomes" id="UP000540519"/>
    </source>
</evidence>
<reference evidence="4 5" key="1">
    <citation type="journal article" date="2019" name="Mar. Drugs">
        <title>Comparative Genomics and CAZyme Genome Repertoires of Marine Zobellia amurskyensis KMM 3526(T) and Zobellia laminariae KMM 3676(T).</title>
        <authorList>
            <person name="Chernysheva N."/>
            <person name="Bystritskaya E."/>
            <person name="Stenkova A."/>
            <person name="Golovkin I."/>
            <person name="Nedashkovskaya O."/>
            <person name="Isaeva M."/>
        </authorList>
    </citation>
    <scope>NUCLEOTIDE SEQUENCE [LARGE SCALE GENOMIC DNA]</scope>
    <source>
        <strain evidence="4 5">KMM 3526</strain>
    </source>
</reference>
<feature type="domain" description="CHAT" evidence="3">
    <location>
        <begin position="640"/>
        <end position="917"/>
    </location>
</feature>
<proteinExistence type="predicted"/>
<dbReference type="PANTHER" id="PTHR10098">
    <property type="entry name" value="RAPSYN-RELATED"/>
    <property type="match status" value="1"/>
</dbReference>
<dbReference type="Pfam" id="PF12770">
    <property type="entry name" value="CHAT"/>
    <property type="match status" value="1"/>
</dbReference>
<dbReference type="AlphaFoldDB" id="A0A7X2ZVP9"/>
<feature type="repeat" description="TPR" evidence="1">
    <location>
        <begin position="166"/>
        <end position="199"/>
    </location>
</feature>
<evidence type="ECO:0000256" key="1">
    <source>
        <dbReference type="PROSITE-ProRule" id="PRU00339"/>
    </source>
</evidence>
<organism evidence="4 5">
    <name type="scientific">Zobellia amurskyensis</name>
    <dbReference type="NCBI Taxonomy" id="248905"/>
    <lineage>
        <taxon>Bacteria</taxon>
        <taxon>Pseudomonadati</taxon>
        <taxon>Bacteroidota</taxon>
        <taxon>Flavobacteriia</taxon>
        <taxon>Flavobacteriales</taxon>
        <taxon>Flavobacteriaceae</taxon>
        <taxon>Zobellia</taxon>
    </lineage>
</organism>
<dbReference type="InterPro" id="IPR019734">
    <property type="entry name" value="TPR_rpt"/>
</dbReference>
<dbReference type="Gene3D" id="1.25.40.10">
    <property type="entry name" value="Tetratricopeptide repeat domain"/>
    <property type="match status" value="2"/>
</dbReference>
<dbReference type="OrthoDB" id="9771112at2"/>
<dbReference type="Pfam" id="PF13176">
    <property type="entry name" value="TPR_7"/>
    <property type="match status" value="1"/>
</dbReference>
<keyword evidence="5" id="KW-1185">Reference proteome</keyword>
<evidence type="ECO:0000256" key="2">
    <source>
        <dbReference type="SAM" id="Phobius"/>
    </source>
</evidence>
<protein>
    <submittedName>
        <fullName evidence="4">CHAT domain-containing protein</fullName>
    </submittedName>
</protein>
<dbReference type="Proteomes" id="UP000540519">
    <property type="component" value="Unassembled WGS sequence"/>
</dbReference>
<feature type="transmembrane region" description="Helical" evidence="2">
    <location>
        <begin position="927"/>
        <end position="946"/>
    </location>
</feature>
<dbReference type="EMBL" id="RCNR01000036">
    <property type="protein sequence ID" value="MUH37285.1"/>
    <property type="molecule type" value="Genomic_DNA"/>
</dbReference>
<dbReference type="PROSITE" id="PS50005">
    <property type="entry name" value="TPR"/>
    <property type="match status" value="1"/>
</dbReference>
<dbReference type="SUPFAM" id="SSF81901">
    <property type="entry name" value="HCP-like"/>
    <property type="match status" value="1"/>
</dbReference>
<accession>A0A7X2ZVP9</accession>
<dbReference type="RefSeq" id="WP_155600623.1">
    <property type="nucleotide sequence ID" value="NZ_RCNR01000036.1"/>
</dbReference>
<evidence type="ECO:0000313" key="4">
    <source>
        <dbReference type="EMBL" id="MUH37285.1"/>
    </source>
</evidence>
<name>A0A7X2ZVP9_9FLAO</name>
<keyword evidence="2" id="KW-0472">Membrane</keyword>
<dbReference type="InterPro" id="IPR024983">
    <property type="entry name" value="CHAT_dom"/>
</dbReference>
<dbReference type="SMART" id="SM00028">
    <property type="entry name" value="TPR"/>
    <property type="match status" value="4"/>
</dbReference>
<keyword evidence="1" id="KW-0802">TPR repeat</keyword>